<organism evidence="5 6">
    <name type="scientific">Camelimonas lactis</name>
    <dbReference type="NCBI Taxonomy" id="659006"/>
    <lineage>
        <taxon>Bacteria</taxon>
        <taxon>Pseudomonadati</taxon>
        <taxon>Pseudomonadota</taxon>
        <taxon>Alphaproteobacteria</taxon>
        <taxon>Hyphomicrobiales</taxon>
        <taxon>Chelatococcaceae</taxon>
        <taxon>Camelimonas</taxon>
    </lineage>
</organism>
<dbReference type="AlphaFoldDB" id="A0A4V2RWU2"/>
<dbReference type="Gene3D" id="3.20.20.60">
    <property type="entry name" value="Phosphoenolpyruvate-binding domains"/>
    <property type="match status" value="1"/>
</dbReference>
<dbReference type="PANTHER" id="PTHR30502">
    <property type="entry name" value="2-KETO-3-DEOXY-L-RHAMNONATE ALDOLASE"/>
    <property type="match status" value="1"/>
</dbReference>
<evidence type="ECO:0000256" key="3">
    <source>
        <dbReference type="ARBA" id="ARBA00023239"/>
    </source>
</evidence>
<dbReference type="RefSeq" id="WP_132009767.1">
    <property type="nucleotide sequence ID" value="NZ_JBHUNN010000002.1"/>
</dbReference>
<dbReference type="SUPFAM" id="SSF51621">
    <property type="entry name" value="Phosphoenolpyruvate/pyruvate domain"/>
    <property type="match status" value="1"/>
</dbReference>
<keyword evidence="2" id="KW-0479">Metal-binding</keyword>
<dbReference type="GO" id="GO:0005737">
    <property type="term" value="C:cytoplasm"/>
    <property type="evidence" value="ECO:0007669"/>
    <property type="project" value="TreeGrafter"/>
</dbReference>
<dbReference type="Pfam" id="PF03328">
    <property type="entry name" value="HpcH_HpaI"/>
    <property type="match status" value="1"/>
</dbReference>
<sequence length="257" mass="26153">MSVYQALTDGLRHGGPVFSAWIGMGEPQIAATLARSSFDAVTFDMQHGAIDFAAVTRAAPLVLAAGKPAVARIPVGDFATASRLLDAGLSAIIAPMINSVADARALAAFCKFPPVGGRSWGPGESRFFSGLDNAGYLARANSLLPVFAMVETREALAALDGILAVDGIDGVFVGPADLSIALSGGALMDPQSAEVEQALAHVVARCRAAGKTPCVYAVTPERARALAQAGFAFVAVSGDGALLRAAADSAVKTARGQ</sequence>
<feature type="domain" description="HpcH/HpaI aldolase/citrate lyase" evidence="4">
    <location>
        <begin position="21"/>
        <end position="244"/>
    </location>
</feature>
<dbReference type="GO" id="GO:0016832">
    <property type="term" value="F:aldehyde-lyase activity"/>
    <property type="evidence" value="ECO:0007669"/>
    <property type="project" value="TreeGrafter"/>
</dbReference>
<dbReference type="GO" id="GO:0046872">
    <property type="term" value="F:metal ion binding"/>
    <property type="evidence" value="ECO:0007669"/>
    <property type="project" value="UniProtKB-KW"/>
</dbReference>
<proteinExistence type="inferred from homology"/>
<dbReference type="PANTHER" id="PTHR30502:SF0">
    <property type="entry name" value="PHOSPHOENOLPYRUVATE CARBOXYLASE FAMILY PROTEIN"/>
    <property type="match status" value="1"/>
</dbReference>
<comment type="caution">
    <text evidence="5">The sequence shown here is derived from an EMBL/GenBank/DDBJ whole genome shotgun (WGS) entry which is preliminary data.</text>
</comment>
<dbReference type="Proteomes" id="UP000294881">
    <property type="component" value="Unassembled WGS sequence"/>
</dbReference>
<gene>
    <name evidence="5" type="ORF">EV666_1156</name>
</gene>
<protein>
    <submittedName>
        <fullName evidence="5">4-hydroxy-2-oxoheptanedioate aldolase</fullName>
    </submittedName>
</protein>
<name>A0A4V2RWU2_9HYPH</name>
<keyword evidence="6" id="KW-1185">Reference proteome</keyword>
<dbReference type="InterPro" id="IPR050251">
    <property type="entry name" value="HpcH-HpaI_aldolase"/>
</dbReference>
<evidence type="ECO:0000256" key="1">
    <source>
        <dbReference type="ARBA" id="ARBA00005568"/>
    </source>
</evidence>
<keyword evidence="3" id="KW-0456">Lyase</keyword>
<dbReference type="OrthoDB" id="9802624at2"/>
<evidence type="ECO:0000256" key="2">
    <source>
        <dbReference type="ARBA" id="ARBA00022723"/>
    </source>
</evidence>
<accession>A0A4V2RWU2</accession>
<dbReference type="InterPro" id="IPR040442">
    <property type="entry name" value="Pyrv_kinase-like_dom_sf"/>
</dbReference>
<evidence type="ECO:0000259" key="4">
    <source>
        <dbReference type="Pfam" id="PF03328"/>
    </source>
</evidence>
<dbReference type="EMBL" id="SLWL01000015">
    <property type="protein sequence ID" value="TCO10134.1"/>
    <property type="molecule type" value="Genomic_DNA"/>
</dbReference>
<dbReference type="InterPro" id="IPR005000">
    <property type="entry name" value="Aldolase/citrate-lyase_domain"/>
</dbReference>
<evidence type="ECO:0000313" key="5">
    <source>
        <dbReference type="EMBL" id="TCO10134.1"/>
    </source>
</evidence>
<evidence type="ECO:0000313" key="6">
    <source>
        <dbReference type="Proteomes" id="UP000294881"/>
    </source>
</evidence>
<reference evidence="5 6" key="1">
    <citation type="submission" date="2019-03" db="EMBL/GenBank/DDBJ databases">
        <title>Genomic Encyclopedia of Type Strains, Phase IV (KMG-IV): sequencing the most valuable type-strain genomes for metagenomic binning, comparative biology and taxonomic classification.</title>
        <authorList>
            <person name="Goeker M."/>
        </authorList>
    </citation>
    <scope>NUCLEOTIDE SEQUENCE [LARGE SCALE GENOMIC DNA]</scope>
    <source>
        <strain evidence="5 6">DSM 22958</strain>
    </source>
</reference>
<dbReference type="InterPro" id="IPR015813">
    <property type="entry name" value="Pyrv/PenolPyrv_kinase-like_dom"/>
</dbReference>
<comment type="similarity">
    <text evidence="1">Belongs to the HpcH/HpaI aldolase family.</text>
</comment>